<name>A0AAW1Y2A9_RUBAR</name>
<accession>A0AAW1Y2A9</accession>
<dbReference type="EMBL" id="JBEDUW010000002">
    <property type="protein sequence ID" value="KAK9943029.1"/>
    <property type="molecule type" value="Genomic_DNA"/>
</dbReference>
<reference evidence="1 2" key="1">
    <citation type="journal article" date="2023" name="G3 (Bethesda)">
        <title>A chromosome-length genome assembly and annotation of blackberry (Rubus argutus, cv. 'Hillquist').</title>
        <authorList>
            <person name="Bruna T."/>
            <person name="Aryal R."/>
            <person name="Dudchenko O."/>
            <person name="Sargent D.J."/>
            <person name="Mead D."/>
            <person name="Buti M."/>
            <person name="Cavallini A."/>
            <person name="Hytonen T."/>
            <person name="Andres J."/>
            <person name="Pham M."/>
            <person name="Weisz D."/>
            <person name="Mascagni F."/>
            <person name="Usai G."/>
            <person name="Natali L."/>
            <person name="Bassil N."/>
            <person name="Fernandez G.E."/>
            <person name="Lomsadze A."/>
            <person name="Armour M."/>
            <person name="Olukolu B."/>
            <person name="Poorten T."/>
            <person name="Britton C."/>
            <person name="Davik J."/>
            <person name="Ashrafi H."/>
            <person name="Aiden E.L."/>
            <person name="Borodovsky M."/>
            <person name="Worthington M."/>
        </authorList>
    </citation>
    <scope>NUCLEOTIDE SEQUENCE [LARGE SCALE GENOMIC DNA]</scope>
    <source>
        <strain evidence="1">PI 553951</strain>
    </source>
</reference>
<sequence>MPDMGYLIATYYKVVVIYLSNVQCITLLPLMLPSELYDVELPEISIGFVKIGNKGHFVQVNLLPGLIPIPTISSEWHMHNDKTAQHLYLRYQAREEQFKQVLSTVDNVCARETMDLDSDSSSEKC</sequence>
<evidence type="ECO:0000313" key="2">
    <source>
        <dbReference type="Proteomes" id="UP001457282"/>
    </source>
</evidence>
<dbReference type="AlphaFoldDB" id="A0AAW1Y2A9"/>
<proteinExistence type="predicted"/>
<protein>
    <submittedName>
        <fullName evidence="1">Uncharacterized protein</fullName>
    </submittedName>
</protein>
<organism evidence="1 2">
    <name type="scientific">Rubus argutus</name>
    <name type="common">Southern blackberry</name>
    <dbReference type="NCBI Taxonomy" id="59490"/>
    <lineage>
        <taxon>Eukaryota</taxon>
        <taxon>Viridiplantae</taxon>
        <taxon>Streptophyta</taxon>
        <taxon>Embryophyta</taxon>
        <taxon>Tracheophyta</taxon>
        <taxon>Spermatophyta</taxon>
        <taxon>Magnoliopsida</taxon>
        <taxon>eudicotyledons</taxon>
        <taxon>Gunneridae</taxon>
        <taxon>Pentapetalae</taxon>
        <taxon>rosids</taxon>
        <taxon>fabids</taxon>
        <taxon>Rosales</taxon>
        <taxon>Rosaceae</taxon>
        <taxon>Rosoideae</taxon>
        <taxon>Rosoideae incertae sedis</taxon>
        <taxon>Rubus</taxon>
    </lineage>
</organism>
<comment type="caution">
    <text evidence="1">The sequence shown here is derived from an EMBL/GenBank/DDBJ whole genome shotgun (WGS) entry which is preliminary data.</text>
</comment>
<evidence type="ECO:0000313" key="1">
    <source>
        <dbReference type="EMBL" id="KAK9943029.1"/>
    </source>
</evidence>
<keyword evidence="2" id="KW-1185">Reference proteome</keyword>
<dbReference type="Proteomes" id="UP001457282">
    <property type="component" value="Unassembled WGS sequence"/>
</dbReference>
<gene>
    <name evidence="1" type="ORF">M0R45_008654</name>
</gene>